<dbReference type="SUPFAM" id="SSF55931">
    <property type="entry name" value="Glutamine synthetase/guanido kinase"/>
    <property type="match status" value="1"/>
</dbReference>
<comment type="cofactor">
    <cofactor evidence="1">
        <name>Mg(2+)</name>
        <dbReference type="ChEBI" id="CHEBI:18420"/>
    </cofactor>
</comment>
<dbReference type="InterPro" id="IPR008146">
    <property type="entry name" value="Gln_synth_cat_dom"/>
</dbReference>
<feature type="domain" description="GS catalytic" evidence="4">
    <location>
        <begin position="105"/>
        <end position="450"/>
    </location>
</feature>
<name>A0A160TPW3_9ZZZZ</name>
<evidence type="ECO:0000313" key="5">
    <source>
        <dbReference type="EMBL" id="CUS50898.1"/>
    </source>
</evidence>
<dbReference type="PANTHER" id="PTHR43785">
    <property type="entry name" value="GAMMA-GLUTAMYLPUTRESCINE SYNTHETASE"/>
    <property type="match status" value="1"/>
</dbReference>
<evidence type="ECO:0000256" key="2">
    <source>
        <dbReference type="ARBA" id="ARBA00022598"/>
    </source>
</evidence>
<evidence type="ECO:0000259" key="4">
    <source>
        <dbReference type="PROSITE" id="PS51987"/>
    </source>
</evidence>
<dbReference type="GO" id="GO:0006542">
    <property type="term" value="P:glutamine biosynthetic process"/>
    <property type="evidence" value="ECO:0007669"/>
    <property type="project" value="InterPro"/>
</dbReference>
<dbReference type="InterPro" id="IPR017536">
    <property type="entry name" value="Glutamine_synthetase_typeIII"/>
</dbReference>
<evidence type="ECO:0000256" key="1">
    <source>
        <dbReference type="ARBA" id="ARBA00001946"/>
    </source>
</evidence>
<gene>
    <name evidence="5" type="ORF">MGWOODY_XGa561</name>
</gene>
<dbReference type="EC" id="6.3.1.2" evidence="5"/>
<dbReference type="InterPro" id="IPR014746">
    <property type="entry name" value="Gln_synth/guanido_kin_cat_dom"/>
</dbReference>
<dbReference type="EMBL" id="CZRL01000041">
    <property type="protein sequence ID" value="CUS50898.1"/>
    <property type="molecule type" value="Genomic_DNA"/>
</dbReference>
<dbReference type="NCBIfam" id="TIGR03105">
    <property type="entry name" value="gln_synth_III"/>
    <property type="match status" value="1"/>
</dbReference>
<keyword evidence="3" id="KW-0460">Magnesium</keyword>
<dbReference type="PROSITE" id="PS00181">
    <property type="entry name" value="GLNA_ATP"/>
    <property type="match status" value="1"/>
</dbReference>
<organism evidence="5">
    <name type="scientific">hydrothermal vent metagenome</name>
    <dbReference type="NCBI Taxonomy" id="652676"/>
    <lineage>
        <taxon>unclassified sequences</taxon>
        <taxon>metagenomes</taxon>
        <taxon>ecological metagenomes</taxon>
    </lineage>
</organism>
<reference evidence="5" key="1">
    <citation type="submission" date="2015-10" db="EMBL/GenBank/DDBJ databases">
        <authorList>
            <person name="Gilbert D.G."/>
        </authorList>
    </citation>
    <scope>NUCLEOTIDE SEQUENCE</scope>
</reference>
<dbReference type="Gene3D" id="3.30.590.10">
    <property type="entry name" value="Glutamine synthetase/guanido kinase, catalytic domain"/>
    <property type="match status" value="1"/>
</dbReference>
<evidence type="ECO:0000256" key="3">
    <source>
        <dbReference type="ARBA" id="ARBA00022842"/>
    </source>
</evidence>
<proteinExistence type="predicted"/>
<dbReference type="Pfam" id="PF00120">
    <property type="entry name" value="Gln-synt_C"/>
    <property type="match status" value="1"/>
</dbReference>
<dbReference type="GO" id="GO:0004356">
    <property type="term" value="F:glutamine synthetase activity"/>
    <property type="evidence" value="ECO:0007669"/>
    <property type="project" value="UniProtKB-EC"/>
</dbReference>
<sequence>MTNESLHQLKNSLVEQGVRYCLPSYVDIHGVSKSKFVPITHFDRMMNGSELCTGAALDGIPQDVSDEEISSHPDPESVIILPWKKDVAWFASDLWCEGEPFEPCSRNIFKAVLAQAADMGYTFNFGIEPEFFLLKHTDDGGFGPIGPRDDLAKPAYDIRSTLDSFELLEEIVDTLNSIGYDVYSYDHEDGNGQFEIDFMYCDGLTMADRFVFFRHLIQELAHRKGYFASFMPKPFSDRAGSGAHYNMSLADVQSGKNLFKSDNDPRGCGITDLGYWFIGGILKHLPALSAVISPTVNSYKRLIKTGSMSGFTWAPVFACFGDNNRTNSIRVPLGGERVELRAADIANNPYLGGAMVLAAGLQGVREKIDPGSPHTENMYLKSDAELAELGVGYLPRSLGEAIDAFEADDLGREVMGDLMFKTFAEFKRAEWDNYVTHVSDWEVDRYLKLW</sequence>
<dbReference type="InterPro" id="IPR027303">
    <property type="entry name" value="Gln_synth_gly_rich_site"/>
</dbReference>
<dbReference type="SUPFAM" id="SSF54368">
    <property type="entry name" value="Glutamine synthetase, N-terminal domain"/>
    <property type="match status" value="1"/>
</dbReference>
<dbReference type="PROSITE" id="PS51987">
    <property type="entry name" value="GS_CATALYTIC"/>
    <property type="match status" value="1"/>
</dbReference>
<dbReference type="Gene3D" id="3.10.20.70">
    <property type="entry name" value="Glutamine synthetase, N-terminal domain"/>
    <property type="match status" value="1"/>
</dbReference>
<dbReference type="SMART" id="SM01230">
    <property type="entry name" value="Gln-synt_C"/>
    <property type="match status" value="1"/>
</dbReference>
<accession>A0A160TPW3</accession>
<protein>
    <submittedName>
        <fullName evidence="5">Glutamine synthetase type I</fullName>
        <ecNumber evidence="5">6.3.1.2</ecNumber>
    </submittedName>
</protein>
<dbReference type="PANTHER" id="PTHR43785:SF14">
    <property type="entry name" value="GLUTAMINE SYNTHETASE"/>
    <property type="match status" value="1"/>
</dbReference>
<dbReference type="AlphaFoldDB" id="A0A160TPW3"/>
<keyword evidence="2 5" id="KW-0436">Ligase</keyword>
<dbReference type="InterPro" id="IPR036651">
    <property type="entry name" value="Gln_synt_N_sf"/>
</dbReference>